<proteinExistence type="predicted"/>
<dbReference type="HOGENOM" id="CLU_2885290_0_0_1"/>
<dbReference type="AlphaFoldDB" id="A0A0C2S773"/>
<reference evidence="1 2" key="1">
    <citation type="submission" date="2014-04" db="EMBL/GenBank/DDBJ databases">
        <title>Evolutionary Origins and Diversification of the Mycorrhizal Mutualists.</title>
        <authorList>
            <consortium name="DOE Joint Genome Institute"/>
            <consortium name="Mycorrhizal Genomics Consortium"/>
            <person name="Kohler A."/>
            <person name="Kuo A."/>
            <person name="Nagy L.G."/>
            <person name="Floudas D."/>
            <person name="Copeland A."/>
            <person name="Barry K.W."/>
            <person name="Cichocki N."/>
            <person name="Veneault-Fourrey C."/>
            <person name="LaButti K."/>
            <person name="Lindquist E.A."/>
            <person name="Lipzen A."/>
            <person name="Lundell T."/>
            <person name="Morin E."/>
            <person name="Murat C."/>
            <person name="Riley R."/>
            <person name="Ohm R."/>
            <person name="Sun H."/>
            <person name="Tunlid A."/>
            <person name="Henrissat B."/>
            <person name="Grigoriev I.V."/>
            <person name="Hibbett D.S."/>
            <person name="Martin F."/>
        </authorList>
    </citation>
    <scope>NUCLEOTIDE SEQUENCE [LARGE SCALE GENOMIC DNA]</scope>
    <source>
        <strain evidence="1 2">Koide BX008</strain>
    </source>
</reference>
<protein>
    <submittedName>
        <fullName evidence="1">Uncharacterized protein</fullName>
    </submittedName>
</protein>
<evidence type="ECO:0000313" key="1">
    <source>
        <dbReference type="EMBL" id="KIL58585.1"/>
    </source>
</evidence>
<evidence type="ECO:0000313" key="2">
    <source>
        <dbReference type="Proteomes" id="UP000054549"/>
    </source>
</evidence>
<organism evidence="1 2">
    <name type="scientific">Amanita muscaria (strain Koide BX008)</name>
    <dbReference type="NCBI Taxonomy" id="946122"/>
    <lineage>
        <taxon>Eukaryota</taxon>
        <taxon>Fungi</taxon>
        <taxon>Dikarya</taxon>
        <taxon>Basidiomycota</taxon>
        <taxon>Agaricomycotina</taxon>
        <taxon>Agaricomycetes</taxon>
        <taxon>Agaricomycetidae</taxon>
        <taxon>Agaricales</taxon>
        <taxon>Pluteineae</taxon>
        <taxon>Amanitaceae</taxon>
        <taxon>Amanita</taxon>
    </lineage>
</organism>
<dbReference type="InParanoid" id="A0A0C2S773"/>
<accession>A0A0C2S773</accession>
<name>A0A0C2S773_AMAMK</name>
<gene>
    <name evidence="1" type="ORF">M378DRAFT_170407</name>
</gene>
<dbReference type="Proteomes" id="UP000054549">
    <property type="component" value="Unassembled WGS sequence"/>
</dbReference>
<sequence>MVRQYEEELNLIVNTGNVVRQTWTAGEVHSVQHVLMELCCGEMREGHDGDDASWRSRHYGMKK</sequence>
<keyword evidence="2" id="KW-1185">Reference proteome</keyword>
<dbReference type="EMBL" id="KN818334">
    <property type="protein sequence ID" value="KIL58585.1"/>
    <property type="molecule type" value="Genomic_DNA"/>
</dbReference>